<proteinExistence type="predicted"/>
<name>A0A8X8AAU2_POPTO</name>
<feature type="compositionally biased region" description="Polar residues" evidence="2">
    <location>
        <begin position="390"/>
        <end position="402"/>
    </location>
</feature>
<comment type="caution">
    <text evidence="3">The sequence shown here is derived from an EMBL/GenBank/DDBJ whole genome shotgun (WGS) entry which is preliminary data.</text>
</comment>
<dbReference type="GO" id="GO:0009898">
    <property type="term" value="C:cytoplasmic side of plasma membrane"/>
    <property type="evidence" value="ECO:0007669"/>
    <property type="project" value="TreeGrafter"/>
</dbReference>
<accession>A0A8X8AAU2</accession>
<dbReference type="InterPro" id="IPR005024">
    <property type="entry name" value="Snf7_fam"/>
</dbReference>
<gene>
    <name evidence="3" type="ORF">POTOM_010678</name>
</gene>
<evidence type="ECO:0000313" key="4">
    <source>
        <dbReference type="Proteomes" id="UP000886885"/>
    </source>
</evidence>
<dbReference type="GO" id="GO:0005771">
    <property type="term" value="C:multivesicular body"/>
    <property type="evidence" value="ECO:0007669"/>
    <property type="project" value="TreeGrafter"/>
</dbReference>
<dbReference type="OrthoDB" id="10250120at2759"/>
<keyword evidence="1" id="KW-0175">Coiled coil</keyword>
<evidence type="ECO:0000256" key="1">
    <source>
        <dbReference type="SAM" id="Coils"/>
    </source>
</evidence>
<dbReference type="PANTHER" id="PTHR22761">
    <property type="entry name" value="CHARGED MULTIVESICULAR BODY PROTEIN"/>
    <property type="match status" value="1"/>
</dbReference>
<evidence type="ECO:0008006" key="5">
    <source>
        <dbReference type="Google" id="ProtNLM"/>
    </source>
</evidence>
<sequence length="413" mass="46312">MDSVSSVKEFIRKQVPDWDDEIMATARFKAFSGQRSDWEPKYLFWKDLILKIARHLDLFIIQPSQVKEEWFNRGGLTPLCLDHVLWLMYNEGDIVRNVDLVDPSSGRISQLFRKVRNLMDKTARIIKCLSESHWTSSCIITMSKFQGMCGGPSEAAPLLSYLSGLGKAQYFSISKEVIEGVKISLSSASVPAISSLDLDVLHLIWTAQKLEDQIDVIDRRYEMSRKSALASLNSGNKKVALRHAREMKLASESRERCTSLLNRVEEVLNVIANAESTQKVTEAIRIGAEAMKQNKITVEEVEHCLEELEESIDAQKQVEKALESNPISGIEDEDIEEELEKLELELESENLQISKVEVGNTSGEMDALGSTDSLTDALSNLKLHDGSARESVSQKSPLPTRTKNSKHAMLEAA</sequence>
<dbReference type="GO" id="GO:0006900">
    <property type="term" value="P:vesicle budding from membrane"/>
    <property type="evidence" value="ECO:0007669"/>
    <property type="project" value="TreeGrafter"/>
</dbReference>
<dbReference type="GO" id="GO:0000815">
    <property type="term" value="C:ESCRT III complex"/>
    <property type="evidence" value="ECO:0007669"/>
    <property type="project" value="TreeGrafter"/>
</dbReference>
<organism evidence="3 4">
    <name type="scientific">Populus tomentosa</name>
    <name type="common">Chinese white poplar</name>
    <dbReference type="NCBI Taxonomy" id="118781"/>
    <lineage>
        <taxon>Eukaryota</taxon>
        <taxon>Viridiplantae</taxon>
        <taxon>Streptophyta</taxon>
        <taxon>Embryophyta</taxon>
        <taxon>Tracheophyta</taxon>
        <taxon>Spermatophyta</taxon>
        <taxon>Magnoliopsida</taxon>
        <taxon>eudicotyledons</taxon>
        <taxon>Gunneridae</taxon>
        <taxon>Pentapetalae</taxon>
        <taxon>rosids</taxon>
        <taxon>fabids</taxon>
        <taxon>Malpighiales</taxon>
        <taxon>Salicaceae</taxon>
        <taxon>Saliceae</taxon>
        <taxon>Populus</taxon>
    </lineage>
</organism>
<dbReference type="Proteomes" id="UP000886885">
    <property type="component" value="Chromosome 2D"/>
</dbReference>
<dbReference type="Pfam" id="PF25880">
    <property type="entry name" value="WHD_CHMP7_1st"/>
    <property type="match status" value="1"/>
</dbReference>
<keyword evidence="4" id="KW-1185">Reference proteome</keyword>
<feature type="coiled-coil region" evidence="1">
    <location>
        <begin position="291"/>
        <end position="359"/>
    </location>
</feature>
<dbReference type="PANTHER" id="PTHR22761:SF7">
    <property type="entry name" value="SNF7 FAMILY PROTEIN"/>
    <property type="match status" value="1"/>
</dbReference>
<feature type="region of interest" description="Disordered" evidence="2">
    <location>
        <begin position="379"/>
        <end position="413"/>
    </location>
</feature>
<evidence type="ECO:0000256" key="2">
    <source>
        <dbReference type="SAM" id="MobiDB-lite"/>
    </source>
</evidence>
<reference evidence="3" key="1">
    <citation type="journal article" date="2020" name="bioRxiv">
        <title>Hybrid origin of Populus tomentosa Carr. identified through genome sequencing and phylogenomic analysis.</title>
        <authorList>
            <person name="An X."/>
            <person name="Gao K."/>
            <person name="Chen Z."/>
            <person name="Li J."/>
            <person name="Yang X."/>
            <person name="Yang X."/>
            <person name="Zhou J."/>
            <person name="Guo T."/>
            <person name="Zhao T."/>
            <person name="Huang S."/>
            <person name="Miao D."/>
            <person name="Khan W.U."/>
            <person name="Rao P."/>
            <person name="Ye M."/>
            <person name="Lei B."/>
            <person name="Liao W."/>
            <person name="Wang J."/>
            <person name="Ji L."/>
            <person name="Li Y."/>
            <person name="Guo B."/>
            <person name="Mustafa N.S."/>
            <person name="Li S."/>
            <person name="Yun Q."/>
            <person name="Keller S.R."/>
            <person name="Mao J."/>
            <person name="Zhang R."/>
            <person name="Strauss S.H."/>
        </authorList>
    </citation>
    <scope>NUCLEOTIDE SEQUENCE</scope>
    <source>
        <strain evidence="3">GM15</strain>
        <tissue evidence="3">Leaf</tissue>
    </source>
</reference>
<dbReference type="Pfam" id="PF03357">
    <property type="entry name" value="Snf7"/>
    <property type="match status" value="1"/>
</dbReference>
<dbReference type="GO" id="GO:0032511">
    <property type="term" value="P:late endosome to vacuole transport via multivesicular body sorting pathway"/>
    <property type="evidence" value="ECO:0007669"/>
    <property type="project" value="TreeGrafter"/>
</dbReference>
<evidence type="ECO:0000313" key="3">
    <source>
        <dbReference type="EMBL" id="KAG6784964.1"/>
    </source>
</evidence>
<dbReference type="EMBL" id="JAAWWB010000004">
    <property type="protein sequence ID" value="KAG6784964.1"/>
    <property type="molecule type" value="Genomic_DNA"/>
</dbReference>
<protein>
    <recommendedName>
        <fullName evidence="5">SNF7 family protein</fullName>
    </recommendedName>
</protein>
<dbReference type="AlphaFoldDB" id="A0A8X8AAU2"/>